<dbReference type="AlphaFoldDB" id="A0A1V1PC06"/>
<gene>
    <name evidence="1" type="ORF">OMM_01804</name>
</gene>
<dbReference type="Proteomes" id="UP000189670">
    <property type="component" value="Unassembled WGS sequence"/>
</dbReference>
<name>A0A1V1PC06_9BACT</name>
<proteinExistence type="predicted"/>
<accession>A0A1V1PC06</accession>
<keyword evidence="1" id="KW-0489">Methyltransferase</keyword>
<dbReference type="Pfam" id="PF07091">
    <property type="entry name" value="FmrO"/>
    <property type="match status" value="1"/>
</dbReference>
<dbReference type="GO" id="GO:0008168">
    <property type="term" value="F:methyltransferase activity"/>
    <property type="evidence" value="ECO:0007669"/>
    <property type="project" value="UniProtKB-KW"/>
</dbReference>
<evidence type="ECO:0000313" key="2">
    <source>
        <dbReference type="Proteomes" id="UP000189670"/>
    </source>
</evidence>
<organism evidence="1 2">
    <name type="scientific">Candidatus Magnetoglobus multicellularis str. Araruama</name>
    <dbReference type="NCBI Taxonomy" id="890399"/>
    <lineage>
        <taxon>Bacteria</taxon>
        <taxon>Pseudomonadati</taxon>
        <taxon>Thermodesulfobacteriota</taxon>
        <taxon>Desulfobacteria</taxon>
        <taxon>Desulfobacterales</taxon>
        <taxon>Desulfobacteraceae</taxon>
        <taxon>Candidatus Magnetoglobus</taxon>
    </lineage>
</organism>
<protein>
    <submittedName>
        <fullName evidence="1">Ribosomal RNA methyltransferase</fullName>
    </submittedName>
</protein>
<evidence type="ECO:0000313" key="1">
    <source>
        <dbReference type="EMBL" id="ETR72328.1"/>
    </source>
</evidence>
<dbReference type="InterPro" id="IPR025981">
    <property type="entry name" value="rRNA_MeTrfase"/>
</dbReference>
<keyword evidence="1" id="KW-0808">Transferase</keyword>
<dbReference type="Gene3D" id="3.40.50.150">
    <property type="entry name" value="Vaccinia Virus protein VP39"/>
    <property type="match status" value="1"/>
</dbReference>
<reference evidence="2" key="1">
    <citation type="submission" date="2012-11" db="EMBL/GenBank/DDBJ databases">
        <authorList>
            <person name="Lucero-Rivera Y.E."/>
            <person name="Tovar-Ramirez D."/>
        </authorList>
    </citation>
    <scope>NUCLEOTIDE SEQUENCE [LARGE SCALE GENOMIC DNA]</scope>
    <source>
        <strain evidence="2">Araruama</strain>
    </source>
</reference>
<dbReference type="GO" id="GO:0032259">
    <property type="term" value="P:methylation"/>
    <property type="evidence" value="ECO:0007669"/>
    <property type="project" value="UniProtKB-KW"/>
</dbReference>
<sequence length="203" mass="23152">MKQHLASLVLNQGPSDDIDKIIEGLLSSHVSTQERLPWYQEFYQTLFNLVDPGESIIDIGCGIHPLSYPFDKNNLNTYLAIDKDPVVIDTLTTFAPRVAPVKLIPICMDINHITWSDYLTAQFDLAFVLKLIPVLHRQNKSALKQLIEIPAKQILLTGNIEAMTRKETIRRKERRMLQDFIAMTGRQISGNFEVGNEFGFVIR</sequence>
<dbReference type="SUPFAM" id="SSF53335">
    <property type="entry name" value="S-adenosyl-L-methionine-dependent methyltransferases"/>
    <property type="match status" value="1"/>
</dbReference>
<dbReference type="EMBL" id="ATBP01000160">
    <property type="protein sequence ID" value="ETR72328.1"/>
    <property type="molecule type" value="Genomic_DNA"/>
</dbReference>
<dbReference type="InterPro" id="IPR029063">
    <property type="entry name" value="SAM-dependent_MTases_sf"/>
</dbReference>
<comment type="caution">
    <text evidence="1">The sequence shown here is derived from an EMBL/GenBank/DDBJ whole genome shotgun (WGS) entry which is preliminary data.</text>
</comment>